<dbReference type="InterPro" id="IPR035965">
    <property type="entry name" value="PAS-like_dom_sf"/>
</dbReference>
<dbReference type="Pfam" id="PF08447">
    <property type="entry name" value="PAS_3"/>
    <property type="match status" value="2"/>
</dbReference>
<evidence type="ECO:0000259" key="17">
    <source>
        <dbReference type="PROSITE" id="PS50113"/>
    </source>
</evidence>
<evidence type="ECO:0000256" key="12">
    <source>
        <dbReference type="PROSITE-ProRule" id="PRU00110"/>
    </source>
</evidence>
<keyword evidence="5 13" id="KW-0597">Phosphoprotein</keyword>
<dbReference type="Proteomes" id="UP000297739">
    <property type="component" value="Unassembled WGS sequence"/>
</dbReference>
<evidence type="ECO:0000256" key="6">
    <source>
        <dbReference type="ARBA" id="ARBA00022692"/>
    </source>
</evidence>
<dbReference type="AlphaFoldDB" id="A0A4Z0PI88"/>
<dbReference type="SMART" id="SM00086">
    <property type="entry name" value="PAC"/>
    <property type="match status" value="3"/>
</dbReference>
<dbReference type="CDD" id="cd00082">
    <property type="entry name" value="HisKA"/>
    <property type="match status" value="1"/>
</dbReference>
<name>A0A4Z0PI88_9BACT</name>
<dbReference type="Gene3D" id="1.20.120.160">
    <property type="entry name" value="HPT domain"/>
    <property type="match status" value="1"/>
</dbReference>
<dbReference type="EC" id="2.7.13.3" evidence="3"/>
<dbReference type="SUPFAM" id="SSF47384">
    <property type="entry name" value="Homodimeric domain of signal transducing histidine kinase"/>
    <property type="match status" value="1"/>
</dbReference>
<evidence type="ECO:0000256" key="13">
    <source>
        <dbReference type="PROSITE-ProRule" id="PRU00169"/>
    </source>
</evidence>
<dbReference type="PANTHER" id="PTHR45339">
    <property type="entry name" value="HYBRID SIGNAL TRANSDUCTION HISTIDINE KINASE J"/>
    <property type="match status" value="1"/>
</dbReference>
<evidence type="ECO:0000256" key="3">
    <source>
        <dbReference type="ARBA" id="ARBA00012438"/>
    </source>
</evidence>
<evidence type="ECO:0000256" key="8">
    <source>
        <dbReference type="ARBA" id="ARBA00022840"/>
    </source>
</evidence>
<organism evidence="19 20">
    <name type="scientific">Hymenobacter elongatus</name>
    <dbReference type="NCBI Taxonomy" id="877208"/>
    <lineage>
        <taxon>Bacteria</taxon>
        <taxon>Pseudomonadati</taxon>
        <taxon>Bacteroidota</taxon>
        <taxon>Cytophagia</taxon>
        <taxon>Cytophagales</taxon>
        <taxon>Hymenobacteraceae</taxon>
        <taxon>Hymenobacter</taxon>
    </lineage>
</organism>
<dbReference type="PANTHER" id="PTHR45339:SF1">
    <property type="entry name" value="HYBRID SIGNAL TRANSDUCTION HISTIDINE KINASE J"/>
    <property type="match status" value="1"/>
</dbReference>
<comment type="catalytic activity">
    <reaction evidence="1">
        <text>ATP + protein L-histidine = ADP + protein N-phospho-L-histidine.</text>
        <dbReference type="EC" id="2.7.13.3"/>
    </reaction>
</comment>
<dbReference type="InterPro" id="IPR000014">
    <property type="entry name" value="PAS"/>
</dbReference>
<evidence type="ECO:0000256" key="2">
    <source>
        <dbReference type="ARBA" id="ARBA00004651"/>
    </source>
</evidence>
<dbReference type="GO" id="GO:0000155">
    <property type="term" value="F:phosphorelay sensor kinase activity"/>
    <property type="evidence" value="ECO:0007669"/>
    <property type="project" value="InterPro"/>
</dbReference>
<gene>
    <name evidence="19" type="ORF">E5J99_14805</name>
</gene>
<feature type="domain" description="HPt" evidence="18">
    <location>
        <begin position="1085"/>
        <end position="1180"/>
    </location>
</feature>
<feature type="domain" description="PAS" evidence="16">
    <location>
        <begin position="546"/>
        <end position="617"/>
    </location>
</feature>
<dbReference type="InterPro" id="IPR011006">
    <property type="entry name" value="CheY-like_superfamily"/>
</dbReference>
<dbReference type="SUPFAM" id="SSF55874">
    <property type="entry name" value="ATPase domain of HSP90 chaperone/DNA topoisomerase II/histidine kinase"/>
    <property type="match status" value="1"/>
</dbReference>
<dbReference type="RefSeq" id="WP_135498595.1">
    <property type="nucleotide sequence ID" value="NZ_SRLD01000030.1"/>
</dbReference>
<evidence type="ECO:0000256" key="10">
    <source>
        <dbReference type="ARBA" id="ARBA00023012"/>
    </source>
</evidence>
<accession>A0A4Z0PI88</accession>
<keyword evidence="11" id="KW-0472">Membrane</keyword>
<dbReference type="SUPFAM" id="SSF47226">
    <property type="entry name" value="Histidine-containing phosphotransfer domain, HPT domain"/>
    <property type="match status" value="1"/>
</dbReference>
<evidence type="ECO:0000256" key="5">
    <source>
        <dbReference type="ARBA" id="ARBA00022553"/>
    </source>
</evidence>
<dbReference type="Pfam" id="PF00512">
    <property type="entry name" value="HisKA"/>
    <property type="match status" value="1"/>
</dbReference>
<evidence type="ECO:0000259" key="14">
    <source>
        <dbReference type="PROSITE" id="PS50109"/>
    </source>
</evidence>
<dbReference type="SUPFAM" id="SSF55785">
    <property type="entry name" value="PYP-like sensor domain (PAS domain)"/>
    <property type="match status" value="3"/>
</dbReference>
<feature type="modified residue" description="4-aspartylphosphate" evidence="13">
    <location>
        <position position="985"/>
    </location>
</feature>
<keyword evidence="10" id="KW-0902">Two-component regulatory system</keyword>
<evidence type="ECO:0000259" key="18">
    <source>
        <dbReference type="PROSITE" id="PS50894"/>
    </source>
</evidence>
<dbReference type="CDD" id="cd17546">
    <property type="entry name" value="REC_hyHK_CKI1_RcsC-like"/>
    <property type="match status" value="1"/>
</dbReference>
<dbReference type="PROSITE" id="PS50109">
    <property type="entry name" value="HIS_KIN"/>
    <property type="match status" value="1"/>
</dbReference>
<dbReference type="Pfam" id="PF08448">
    <property type="entry name" value="PAS_4"/>
    <property type="match status" value="1"/>
</dbReference>
<dbReference type="InterPro" id="IPR036097">
    <property type="entry name" value="HisK_dim/P_sf"/>
</dbReference>
<dbReference type="PROSITE" id="PS50110">
    <property type="entry name" value="RESPONSE_REGULATORY"/>
    <property type="match status" value="1"/>
</dbReference>
<dbReference type="Gene3D" id="3.30.450.20">
    <property type="entry name" value="PAS domain"/>
    <property type="match status" value="4"/>
</dbReference>
<dbReference type="InterPro" id="IPR013655">
    <property type="entry name" value="PAS_fold_3"/>
</dbReference>
<evidence type="ECO:0000313" key="20">
    <source>
        <dbReference type="Proteomes" id="UP000297739"/>
    </source>
</evidence>
<dbReference type="OrthoDB" id="9797097at2"/>
<dbReference type="SMART" id="SM00387">
    <property type="entry name" value="HATPase_c"/>
    <property type="match status" value="1"/>
</dbReference>
<dbReference type="NCBIfam" id="TIGR00229">
    <property type="entry name" value="sensory_box"/>
    <property type="match status" value="3"/>
</dbReference>
<evidence type="ECO:0000256" key="4">
    <source>
        <dbReference type="ARBA" id="ARBA00022475"/>
    </source>
</evidence>
<evidence type="ECO:0000256" key="9">
    <source>
        <dbReference type="ARBA" id="ARBA00022989"/>
    </source>
</evidence>
<feature type="domain" description="Response regulatory" evidence="15">
    <location>
        <begin position="936"/>
        <end position="1054"/>
    </location>
</feature>
<dbReference type="FunFam" id="3.30.565.10:FF:000010">
    <property type="entry name" value="Sensor histidine kinase RcsC"/>
    <property type="match status" value="1"/>
</dbReference>
<protein>
    <recommendedName>
        <fullName evidence="3">histidine kinase</fullName>
        <ecNumber evidence="3">2.7.13.3</ecNumber>
    </recommendedName>
</protein>
<dbReference type="GO" id="GO:0005524">
    <property type="term" value="F:ATP binding"/>
    <property type="evidence" value="ECO:0007669"/>
    <property type="project" value="UniProtKB-KW"/>
</dbReference>
<dbReference type="SUPFAM" id="SSF52172">
    <property type="entry name" value="CheY-like"/>
    <property type="match status" value="1"/>
</dbReference>
<dbReference type="PROSITE" id="PS50894">
    <property type="entry name" value="HPT"/>
    <property type="match status" value="1"/>
</dbReference>
<feature type="modified residue" description="Phosphohistidine" evidence="12">
    <location>
        <position position="1124"/>
    </location>
</feature>
<dbReference type="InterPro" id="IPR000700">
    <property type="entry name" value="PAS-assoc_C"/>
</dbReference>
<comment type="subcellular location">
    <subcellularLocation>
        <location evidence="2">Cell membrane</location>
        <topology evidence="2">Multi-pass membrane protein</topology>
    </subcellularLocation>
</comment>
<feature type="domain" description="PAC" evidence="17">
    <location>
        <begin position="620"/>
        <end position="671"/>
    </location>
</feature>
<dbReference type="PROSITE" id="PS50113">
    <property type="entry name" value="PAC"/>
    <property type="match status" value="3"/>
</dbReference>
<dbReference type="CDD" id="cd16922">
    <property type="entry name" value="HATPase_EvgS-ArcB-TorS-like"/>
    <property type="match status" value="1"/>
</dbReference>
<dbReference type="InterPro" id="IPR004358">
    <property type="entry name" value="Sig_transdc_His_kin-like_C"/>
</dbReference>
<dbReference type="GO" id="GO:0005886">
    <property type="term" value="C:plasma membrane"/>
    <property type="evidence" value="ECO:0007669"/>
    <property type="project" value="UniProtKB-SubCell"/>
</dbReference>
<dbReference type="Pfam" id="PF01627">
    <property type="entry name" value="Hpt"/>
    <property type="match status" value="1"/>
</dbReference>
<evidence type="ECO:0000256" key="7">
    <source>
        <dbReference type="ARBA" id="ARBA00022741"/>
    </source>
</evidence>
<dbReference type="InterPro" id="IPR001610">
    <property type="entry name" value="PAC"/>
</dbReference>
<keyword evidence="7" id="KW-0547">Nucleotide-binding</keyword>
<evidence type="ECO:0000256" key="11">
    <source>
        <dbReference type="ARBA" id="ARBA00023136"/>
    </source>
</evidence>
<dbReference type="InterPro" id="IPR008207">
    <property type="entry name" value="Sig_transdc_His_kin_Hpt_dom"/>
</dbReference>
<feature type="domain" description="PAC" evidence="17">
    <location>
        <begin position="352"/>
        <end position="405"/>
    </location>
</feature>
<dbReference type="InterPro" id="IPR005467">
    <property type="entry name" value="His_kinase_dom"/>
</dbReference>
<evidence type="ECO:0000313" key="19">
    <source>
        <dbReference type="EMBL" id="TGE14766.1"/>
    </source>
</evidence>
<dbReference type="InterPro" id="IPR001789">
    <property type="entry name" value="Sig_transdc_resp-reg_receiver"/>
</dbReference>
<dbReference type="Gene3D" id="3.30.565.10">
    <property type="entry name" value="Histidine kinase-like ATPase, C-terminal domain"/>
    <property type="match status" value="1"/>
</dbReference>
<dbReference type="SMART" id="SM00091">
    <property type="entry name" value="PAS"/>
    <property type="match status" value="5"/>
</dbReference>
<dbReference type="SMART" id="SM00448">
    <property type="entry name" value="REC"/>
    <property type="match status" value="1"/>
</dbReference>
<keyword evidence="4" id="KW-1003">Cell membrane</keyword>
<dbReference type="Gene3D" id="1.10.287.130">
    <property type="match status" value="1"/>
</dbReference>
<reference evidence="19 20" key="1">
    <citation type="submission" date="2019-04" db="EMBL/GenBank/DDBJ databases">
        <authorList>
            <person name="Feng G."/>
            <person name="Zhang J."/>
            <person name="Zhu H."/>
        </authorList>
    </citation>
    <scope>NUCLEOTIDE SEQUENCE [LARGE SCALE GENOMIC DNA]</scope>
    <source>
        <strain evidence="19 20">JCM 17223</strain>
    </source>
</reference>
<dbReference type="InterPro" id="IPR036890">
    <property type="entry name" value="HATPase_C_sf"/>
</dbReference>
<sequence length="1189" mass="133100">MDSIVYRQLRRRLHQAQRHQAAAQLELQTLRTHTEQQKAAAAQQTDALLQTVSTGLLVENPQGVVSLNIRLCQLLHLPEPPHAYLGQTSQKVFGQAQHSFADPRQAQAQMAAAVAGQTQVKGMLQHLANGTILQVDYLPVVQRGETVLHLWSYEEVTQQQRTLLHVQELSRLAEECPNPIVCFAPDGRARYANSAAQPVLTALENPVEAECHSFLRTEIRAALAAGQPRVYEHSLGTVLYLWTIAPLPQEMGVNVYLTDITARHRAERELEHSQLFARRITDTIPNLVFLFDLDEGRLLYCNGQSQPLLGYTDVEMMTLGSRLLPTLLTPASLRAVQQRGSELAQTADGQTLESEYQVRHRDGSWRWMKIKSTPFTRHTDGRVQQMVASAEDITARRIMEAELRQSQLFVERLASMVPNLIYIFDIEQDRNVYCNQFVEKVLGYSVADLQSMGTSLLAQFAPPDQLVLLQDHFAQVAQCADSETRSLELYLLHRDGSLRWLRLTNTPFERDSTGAVRLVVGAGEDITYWKVSEQQRRAANQRLAEQNHLFRQVIDTTPHLIYLKDGDGNYLLANQATADLYGLSVERIVQTNAARLPLLPEESARYLRTDRQVIADQRELVMEETFTRPTGETVWFHSIKRPFQLADGTIQVLGVDSNITALKQTQQALRLAKEVAEENARVKQDFLANMSHEIRTPMNGILGLAGLLHKTPLDERQSQYLEHIRHSAEHLLVVINDILAMAQLGSGKVRLETTAFDLREVLIACRQLLLPKAAERGIDLELELPPAEVPTLVIGDPYRLRQILLNLLSNAVKFTERGQVLLTCRRLSGPAEPPAFQFAVLDTGIGIAAHQLEQVFESFAQATASTAREYGGSGLGLSISRGLVELLGGTLTVESRLHEGSTFRFTLPFERAELLTQPQPLPLATEPDYRSLGPRRILLAEDNAVNQFLVEAQLRDWGCHVDIAANGREAQLLFQQHRYDAVLMDIQMPGLDGVATTRLLRDHPAPERAATPVIALTAHAMRGEAERYRAAGFNGYIAKPFREEDLYRTLAHVLSHPAPALIQLPAAAAATLYDLRSIRELTHGNEEFVGRLVQIFIQTTPPIIATLEQALHQRDWQALRATAHHLKSSFSGLHIHVLCEAVRHLEAVAEPSDSDLTTIQGLVQQIRTVTEQVIVQLQQEFPALGRVPL</sequence>
<keyword evidence="20" id="KW-1185">Reference proteome</keyword>
<dbReference type="PRINTS" id="PR00344">
    <property type="entry name" value="BCTRLSENSOR"/>
</dbReference>
<keyword evidence="8" id="KW-0067">ATP-binding</keyword>
<feature type="domain" description="PAC" evidence="17">
    <location>
        <begin position="485"/>
        <end position="538"/>
    </location>
</feature>
<dbReference type="InterPro" id="IPR036641">
    <property type="entry name" value="HPT_dom_sf"/>
</dbReference>
<feature type="domain" description="Histidine kinase" evidence="14">
    <location>
        <begin position="689"/>
        <end position="911"/>
    </location>
</feature>
<evidence type="ECO:0000256" key="1">
    <source>
        <dbReference type="ARBA" id="ARBA00000085"/>
    </source>
</evidence>
<dbReference type="CDD" id="cd00130">
    <property type="entry name" value="PAS"/>
    <property type="match status" value="3"/>
</dbReference>
<dbReference type="EMBL" id="SRLD01000030">
    <property type="protein sequence ID" value="TGE14766.1"/>
    <property type="molecule type" value="Genomic_DNA"/>
</dbReference>
<feature type="domain" description="PAS" evidence="16">
    <location>
        <begin position="273"/>
        <end position="350"/>
    </location>
</feature>
<dbReference type="InterPro" id="IPR013656">
    <property type="entry name" value="PAS_4"/>
</dbReference>
<dbReference type="InterPro" id="IPR003661">
    <property type="entry name" value="HisK_dim/P_dom"/>
</dbReference>
<dbReference type="SMART" id="SM00388">
    <property type="entry name" value="HisKA"/>
    <property type="match status" value="1"/>
</dbReference>
<dbReference type="InterPro" id="IPR003594">
    <property type="entry name" value="HATPase_dom"/>
</dbReference>
<dbReference type="Pfam" id="PF00072">
    <property type="entry name" value="Response_reg"/>
    <property type="match status" value="1"/>
</dbReference>
<comment type="caution">
    <text evidence="19">The sequence shown here is derived from an EMBL/GenBank/DDBJ whole genome shotgun (WGS) entry which is preliminary data.</text>
</comment>
<keyword evidence="9" id="KW-1133">Transmembrane helix</keyword>
<evidence type="ECO:0000259" key="15">
    <source>
        <dbReference type="PROSITE" id="PS50110"/>
    </source>
</evidence>
<dbReference type="Gene3D" id="3.40.50.2300">
    <property type="match status" value="1"/>
</dbReference>
<evidence type="ECO:0000259" key="16">
    <source>
        <dbReference type="PROSITE" id="PS50112"/>
    </source>
</evidence>
<proteinExistence type="predicted"/>
<dbReference type="Pfam" id="PF02518">
    <property type="entry name" value="HATPase_c"/>
    <property type="match status" value="1"/>
</dbReference>
<keyword evidence="6" id="KW-0812">Transmembrane</keyword>
<dbReference type="PROSITE" id="PS50112">
    <property type="entry name" value="PAS"/>
    <property type="match status" value="2"/>
</dbReference>